<keyword evidence="1" id="KW-1133">Transmembrane helix</keyword>
<dbReference type="AlphaFoldDB" id="A0AAV9MCL5"/>
<dbReference type="EMBL" id="JAWPEI010000002">
    <property type="protein sequence ID" value="KAK4734502.1"/>
    <property type="molecule type" value="Genomic_DNA"/>
</dbReference>
<gene>
    <name evidence="2" type="ORF">R3W88_008763</name>
</gene>
<keyword evidence="3" id="KW-1185">Reference proteome</keyword>
<accession>A0AAV9MCL5</accession>
<reference evidence="2 3" key="1">
    <citation type="submission" date="2023-10" db="EMBL/GenBank/DDBJ databases">
        <title>Genome-Wide Identification Analysis in wild type Solanum Pinnatisectum Reveals Some Genes Defensing Phytophthora Infestans.</title>
        <authorList>
            <person name="Sun C."/>
        </authorList>
    </citation>
    <scope>NUCLEOTIDE SEQUENCE [LARGE SCALE GENOMIC DNA]</scope>
    <source>
        <strain evidence="2">LQN</strain>
        <tissue evidence="2">Leaf</tissue>
    </source>
</reference>
<keyword evidence="1" id="KW-0472">Membrane</keyword>
<comment type="caution">
    <text evidence="2">The sequence shown here is derived from an EMBL/GenBank/DDBJ whole genome shotgun (WGS) entry which is preliminary data.</text>
</comment>
<proteinExistence type="predicted"/>
<feature type="transmembrane region" description="Helical" evidence="1">
    <location>
        <begin position="45"/>
        <end position="62"/>
    </location>
</feature>
<evidence type="ECO:0000313" key="2">
    <source>
        <dbReference type="EMBL" id="KAK4734502.1"/>
    </source>
</evidence>
<evidence type="ECO:0000313" key="3">
    <source>
        <dbReference type="Proteomes" id="UP001311915"/>
    </source>
</evidence>
<dbReference type="Proteomes" id="UP001311915">
    <property type="component" value="Unassembled WGS sequence"/>
</dbReference>
<evidence type="ECO:0000256" key="1">
    <source>
        <dbReference type="SAM" id="Phobius"/>
    </source>
</evidence>
<keyword evidence="1" id="KW-0812">Transmembrane</keyword>
<protein>
    <submittedName>
        <fullName evidence="2">Uncharacterized protein</fullName>
    </submittedName>
</protein>
<name>A0AAV9MCL5_9SOLN</name>
<organism evidence="2 3">
    <name type="scientific">Solanum pinnatisectum</name>
    <name type="common">tansyleaf nightshade</name>
    <dbReference type="NCBI Taxonomy" id="50273"/>
    <lineage>
        <taxon>Eukaryota</taxon>
        <taxon>Viridiplantae</taxon>
        <taxon>Streptophyta</taxon>
        <taxon>Embryophyta</taxon>
        <taxon>Tracheophyta</taxon>
        <taxon>Spermatophyta</taxon>
        <taxon>Magnoliopsida</taxon>
        <taxon>eudicotyledons</taxon>
        <taxon>Gunneridae</taxon>
        <taxon>Pentapetalae</taxon>
        <taxon>asterids</taxon>
        <taxon>lamiids</taxon>
        <taxon>Solanales</taxon>
        <taxon>Solanaceae</taxon>
        <taxon>Solanoideae</taxon>
        <taxon>Solaneae</taxon>
        <taxon>Solanum</taxon>
    </lineage>
</organism>
<sequence length="63" mass="7572">MAQQGEKMILHRLTRRKCKTTYIKFSQLLKRWASTPKQLLNKKTMTRYVLLILLYIVVMTCLK</sequence>